<keyword evidence="4 7" id="KW-0406">Ion transport</keyword>
<keyword evidence="2 7" id="KW-0813">Transport</keyword>
<evidence type="ECO:0000256" key="1">
    <source>
        <dbReference type="ARBA" id="ARBA00004370"/>
    </source>
</evidence>
<dbReference type="EMBL" id="LT629690">
    <property type="protein sequence ID" value="SDE97503.1"/>
    <property type="molecule type" value="Genomic_DNA"/>
</dbReference>
<evidence type="ECO:0000313" key="9">
    <source>
        <dbReference type="Proteomes" id="UP000182427"/>
    </source>
</evidence>
<accession>A0A1G7HB14</accession>
<dbReference type="OrthoDB" id="9802471at2"/>
<keyword evidence="9" id="KW-1185">Reference proteome</keyword>
<keyword evidence="6 7" id="KW-0066">ATP synthesis</keyword>
<name>A0A1G7HB14_9BACT</name>
<dbReference type="Pfam" id="PF00213">
    <property type="entry name" value="OSCP"/>
    <property type="match status" value="1"/>
</dbReference>
<evidence type="ECO:0000256" key="6">
    <source>
        <dbReference type="ARBA" id="ARBA00023310"/>
    </source>
</evidence>
<sequence>MEIMSSSRASRYGRAFLGAVRHQEGDASLETHVRNLRGFAAVLSASAELQKALNSRWVTAPERRSVIASLCDRLETGSFTRNLLFILSDRHLMRSLSIIVDSIDALSDEIRHVERVQITTSRQLAETEMQLLRTQIASQRGSTVRLIHIVDPSVLGGIRMQIGAQVWDDTVKQRLATLLATLKAA</sequence>
<reference evidence="9" key="1">
    <citation type="submission" date="2016-10" db="EMBL/GenBank/DDBJ databases">
        <authorList>
            <person name="Varghese N."/>
            <person name="Submissions S."/>
        </authorList>
    </citation>
    <scope>NUCLEOTIDE SEQUENCE [LARGE SCALE GENOMIC DNA]</scope>
    <source>
        <strain evidence="9">GAS232</strain>
    </source>
</reference>
<comment type="function">
    <text evidence="7">F(1)F(0) ATP synthase produces ATP from ADP in the presence of a proton or sodium gradient. F-type ATPases consist of two structural domains, F(1) containing the extramembraneous catalytic core and F(0) containing the membrane proton channel, linked together by a central stalk and a peripheral stalk. During catalysis, ATP synthesis in the catalytic domain of F(1) is coupled via a rotary mechanism of the central stalk subunits to proton translocation.</text>
</comment>
<keyword evidence="5 7" id="KW-0472">Membrane</keyword>
<dbReference type="InterPro" id="IPR026015">
    <property type="entry name" value="ATP_synth_OSCP/delta_N_sf"/>
</dbReference>
<comment type="similarity">
    <text evidence="7">Belongs to the ATPase delta chain family.</text>
</comment>
<dbReference type="GO" id="GO:0045259">
    <property type="term" value="C:proton-transporting ATP synthase complex"/>
    <property type="evidence" value="ECO:0007669"/>
    <property type="project" value="UniProtKB-KW"/>
</dbReference>
<organism evidence="8 9">
    <name type="scientific">Terriglobus roseus</name>
    <dbReference type="NCBI Taxonomy" id="392734"/>
    <lineage>
        <taxon>Bacteria</taxon>
        <taxon>Pseudomonadati</taxon>
        <taxon>Acidobacteriota</taxon>
        <taxon>Terriglobia</taxon>
        <taxon>Terriglobales</taxon>
        <taxon>Acidobacteriaceae</taxon>
        <taxon>Terriglobus</taxon>
    </lineage>
</organism>
<dbReference type="AlphaFoldDB" id="A0A1G7HB14"/>
<keyword evidence="7" id="KW-1003">Cell membrane</keyword>
<proteinExistence type="inferred from homology"/>
<dbReference type="PRINTS" id="PR00125">
    <property type="entry name" value="ATPASEDELTA"/>
</dbReference>
<gene>
    <name evidence="7" type="primary">atpH</name>
    <name evidence="8" type="ORF">SAMN05444167_0995</name>
</gene>
<dbReference type="InterPro" id="IPR020781">
    <property type="entry name" value="ATPase_OSCP/d_CS"/>
</dbReference>
<dbReference type="PROSITE" id="PS00389">
    <property type="entry name" value="ATPASE_DELTA"/>
    <property type="match status" value="1"/>
</dbReference>
<keyword evidence="7" id="KW-0139">CF(1)</keyword>
<dbReference type="Proteomes" id="UP000182427">
    <property type="component" value="Chromosome I"/>
</dbReference>
<dbReference type="Gene3D" id="1.10.520.20">
    <property type="entry name" value="N-terminal domain of the delta subunit of the F1F0-ATP synthase"/>
    <property type="match status" value="1"/>
</dbReference>
<evidence type="ECO:0000256" key="2">
    <source>
        <dbReference type="ARBA" id="ARBA00022448"/>
    </source>
</evidence>
<evidence type="ECO:0000256" key="4">
    <source>
        <dbReference type="ARBA" id="ARBA00023065"/>
    </source>
</evidence>
<dbReference type="InterPro" id="IPR000711">
    <property type="entry name" value="ATPase_OSCP/dsu"/>
</dbReference>
<evidence type="ECO:0000256" key="5">
    <source>
        <dbReference type="ARBA" id="ARBA00023136"/>
    </source>
</evidence>
<keyword evidence="3 7" id="KW-0375">Hydrogen ion transport</keyword>
<dbReference type="GO" id="GO:0046933">
    <property type="term" value="F:proton-transporting ATP synthase activity, rotational mechanism"/>
    <property type="evidence" value="ECO:0007669"/>
    <property type="project" value="UniProtKB-UniRule"/>
</dbReference>
<comment type="subcellular location">
    <subcellularLocation>
        <location evidence="7">Cell membrane</location>
        <topology evidence="7">Peripheral membrane protein</topology>
    </subcellularLocation>
    <subcellularLocation>
        <location evidence="1">Membrane</location>
    </subcellularLocation>
</comment>
<dbReference type="NCBIfam" id="TIGR01145">
    <property type="entry name" value="ATP_synt_delta"/>
    <property type="match status" value="1"/>
</dbReference>
<dbReference type="SUPFAM" id="SSF47928">
    <property type="entry name" value="N-terminal domain of the delta subunit of the F1F0-ATP synthase"/>
    <property type="match status" value="1"/>
</dbReference>
<dbReference type="GO" id="GO:0005886">
    <property type="term" value="C:plasma membrane"/>
    <property type="evidence" value="ECO:0007669"/>
    <property type="project" value="UniProtKB-SubCell"/>
</dbReference>
<evidence type="ECO:0000313" key="8">
    <source>
        <dbReference type="EMBL" id="SDE97503.1"/>
    </source>
</evidence>
<comment type="function">
    <text evidence="7">This protein is part of the stalk that links CF(0) to CF(1). It either transmits conformational changes from CF(0) to CF(1) or is implicated in proton conduction.</text>
</comment>
<protein>
    <recommendedName>
        <fullName evidence="7">ATP synthase subunit delta</fullName>
    </recommendedName>
    <alternativeName>
        <fullName evidence="7">ATP synthase F(1) sector subunit delta</fullName>
    </alternativeName>
    <alternativeName>
        <fullName evidence="7">F-type ATPase subunit delta</fullName>
        <shortName evidence="7">F-ATPase subunit delta</shortName>
    </alternativeName>
</protein>
<evidence type="ECO:0000256" key="7">
    <source>
        <dbReference type="HAMAP-Rule" id="MF_01416"/>
    </source>
</evidence>
<evidence type="ECO:0000256" key="3">
    <source>
        <dbReference type="ARBA" id="ARBA00022781"/>
    </source>
</evidence>
<dbReference type="PANTHER" id="PTHR11910">
    <property type="entry name" value="ATP SYNTHASE DELTA CHAIN"/>
    <property type="match status" value="1"/>
</dbReference>
<dbReference type="HAMAP" id="MF_01416">
    <property type="entry name" value="ATP_synth_delta_bact"/>
    <property type="match status" value="1"/>
</dbReference>